<reference evidence="1" key="1">
    <citation type="journal article" date="2011" name="Genome Biol.">
        <title>The draft genome of the carcinogenic human liver fluke Clonorchis sinensis.</title>
        <authorList>
            <person name="Wang X."/>
            <person name="Chen W."/>
            <person name="Huang Y."/>
            <person name="Sun J."/>
            <person name="Men J."/>
            <person name="Liu H."/>
            <person name="Luo F."/>
            <person name="Guo L."/>
            <person name="Lv X."/>
            <person name="Deng C."/>
            <person name="Zhou C."/>
            <person name="Fan Y."/>
            <person name="Li X."/>
            <person name="Huang L."/>
            <person name="Hu Y."/>
            <person name="Liang C."/>
            <person name="Hu X."/>
            <person name="Xu J."/>
            <person name="Yu X."/>
        </authorList>
    </citation>
    <scope>NUCLEOTIDE SEQUENCE [LARGE SCALE GENOMIC DNA]</scope>
    <source>
        <strain evidence="1">Henan</strain>
    </source>
</reference>
<accession>G7YKD7</accession>
<keyword evidence="1" id="KW-0413">Isomerase</keyword>
<evidence type="ECO:0000313" key="2">
    <source>
        <dbReference type="Proteomes" id="UP000008909"/>
    </source>
</evidence>
<sequence>MLLKELRDIKRDKIARSMNPGVLKAFSCCATNEQFDAVKRHLPKFDGILVGYHSLMRNFMSTIARRTGDPADRFSYLEYHCEGEAAQAINLLEPKEGYAEALRILERSFVNPHIIETASTKELSERPTLKAGDMMSCPATLKQLQNPNDLNSCQTIGAVVARLPSTLQNEWLNMAAKAFKLKCDPAFDKLANFISDKADAAAAQQVYAV</sequence>
<name>G7YKD7_CLOSI</name>
<protein>
    <submittedName>
        <fullName evidence="1">Protein disulfide-isomerase</fullName>
    </submittedName>
</protein>
<dbReference type="EMBL" id="DF143490">
    <property type="protein sequence ID" value="GAA53419.1"/>
    <property type="molecule type" value="Genomic_DNA"/>
</dbReference>
<keyword evidence="2" id="KW-1185">Reference proteome</keyword>
<organism evidence="1 2">
    <name type="scientific">Clonorchis sinensis</name>
    <name type="common">Chinese liver fluke</name>
    <dbReference type="NCBI Taxonomy" id="79923"/>
    <lineage>
        <taxon>Eukaryota</taxon>
        <taxon>Metazoa</taxon>
        <taxon>Spiralia</taxon>
        <taxon>Lophotrochozoa</taxon>
        <taxon>Platyhelminthes</taxon>
        <taxon>Trematoda</taxon>
        <taxon>Digenea</taxon>
        <taxon>Opisthorchiida</taxon>
        <taxon>Opisthorchiata</taxon>
        <taxon>Opisthorchiidae</taxon>
        <taxon>Clonorchis</taxon>
    </lineage>
</organism>
<gene>
    <name evidence="1" type="ORF">CLF_110178</name>
</gene>
<dbReference type="Proteomes" id="UP000008909">
    <property type="component" value="Unassembled WGS sequence"/>
</dbReference>
<dbReference type="AlphaFoldDB" id="G7YKD7"/>
<reference key="2">
    <citation type="submission" date="2011-10" db="EMBL/GenBank/DDBJ databases">
        <title>The genome and transcriptome sequence of Clonorchis sinensis provide insights into the carcinogenic liver fluke.</title>
        <authorList>
            <person name="Wang X."/>
            <person name="Huang Y."/>
            <person name="Chen W."/>
            <person name="Liu H."/>
            <person name="Guo L."/>
            <person name="Chen Y."/>
            <person name="Luo F."/>
            <person name="Zhou W."/>
            <person name="Sun J."/>
            <person name="Mao Q."/>
            <person name="Liang P."/>
            <person name="Zhou C."/>
            <person name="Tian Y."/>
            <person name="Men J."/>
            <person name="Lv X."/>
            <person name="Huang L."/>
            <person name="Zhou J."/>
            <person name="Hu Y."/>
            <person name="Li R."/>
            <person name="Zhang F."/>
            <person name="Lei H."/>
            <person name="Li X."/>
            <person name="Hu X."/>
            <person name="Liang C."/>
            <person name="Xu J."/>
            <person name="Wu Z."/>
            <person name="Yu X."/>
        </authorList>
    </citation>
    <scope>NUCLEOTIDE SEQUENCE</scope>
    <source>
        <strain>Henan</strain>
    </source>
</reference>
<dbReference type="PANTHER" id="PTHR47331">
    <property type="entry name" value="PHD-TYPE DOMAIN-CONTAINING PROTEIN"/>
    <property type="match status" value="1"/>
</dbReference>
<dbReference type="GO" id="GO:0016853">
    <property type="term" value="F:isomerase activity"/>
    <property type="evidence" value="ECO:0007669"/>
    <property type="project" value="UniProtKB-KW"/>
</dbReference>
<proteinExistence type="predicted"/>
<evidence type="ECO:0000313" key="1">
    <source>
        <dbReference type="EMBL" id="GAA53419.1"/>
    </source>
</evidence>